<dbReference type="EMBL" id="DAAQRD010000061">
    <property type="protein sequence ID" value="HAE0521003.1"/>
    <property type="molecule type" value="Genomic_DNA"/>
</dbReference>
<comment type="caution">
    <text evidence="1">The sequence shown here is derived from an EMBL/GenBank/DDBJ whole genome shotgun (WGS) entry which is preliminary data.</text>
</comment>
<dbReference type="AlphaFoldDB" id="A0A724WRV9"/>
<sequence>MWLTFFMIDFKISSIYQMTGLVKSVNFELFIGVRFEYKSSSVFNSRRIRSIDTVQNEKIYKTVALFESIRHFFHTMNREGKGKSMKYQIATAIVILASLLPVKTEAKDQTTQHQRYYVAYEKIVQKINRTNENADITLLAADQFADEDWVSPKRFQERVVKRLKPLRVQTSLEWDSERTLERTERGNEVRIIGNFETELLEQSKRQRLSDVFSMTSLAVDDGKWTQTGFSGTPIDALQTMVVTVSGTYAKQGILTRHHITKEYHCSWYGEIYY</sequence>
<name>A0A724WRV9_SALEP</name>
<gene>
    <name evidence="1" type="ORF">G2720_24745</name>
</gene>
<organism evidence="1">
    <name type="scientific">Salmonella enteritidis PT4 (strain P125109)</name>
    <dbReference type="NCBI Taxonomy" id="550537"/>
    <lineage>
        <taxon>Bacteria</taxon>
        <taxon>Pseudomonadati</taxon>
        <taxon>Pseudomonadota</taxon>
        <taxon>Gammaproteobacteria</taxon>
        <taxon>Enterobacterales</taxon>
        <taxon>Enterobacteriaceae</taxon>
        <taxon>Salmonella</taxon>
    </lineage>
</organism>
<reference evidence="1" key="1">
    <citation type="journal article" date="2018" name="Genome Biol.">
        <title>SKESA: strategic k-mer extension for scrupulous assemblies.</title>
        <authorList>
            <person name="Souvorov A."/>
            <person name="Agarwala R."/>
            <person name="Lipman D.J."/>
        </authorList>
    </citation>
    <scope>NUCLEOTIDE SEQUENCE</scope>
    <source>
        <strain evidence="1">P125109</strain>
    </source>
</reference>
<protein>
    <submittedName>
        <fullName evidence="1">Uncharacterized protein</fullName>
    </submittedName>
</protein>
<proteinExistence type="predicted"/>
<reference evidence="1" key="2">
    <citation type="submission" date="2019-01" db="EMBL/GenBank/DDBJ databases">
        <authorList>
            <consortium name="NCBI Pathogen Detection Project"/>
        </authorList>
    </citation>
    <scope>NUCLEOTIDE SEQUENCE</scope>
    <source>
        <strain evidence="1">P125109</strain>
    </source>
</reference>
<accession>A0A724WRV9</accession>
<evidence type="ECO:0000313" key="1">
    <source>
        <dbReference type="EMBL" id="HAE0521003.1"/>
    </source>
</evidence>